<keyword evidence="2" id="KW-1185">Reference proteome</keyword>
<dbReference type="GO" id="GO:0045490">
    <property type="term" value="P:pectin catabolic process"/>
    <property type="evidence" value="ECO:0007669"/>
    <property type="project" value="UniProtKB-UniPathway"/>
</dbReference>
<gene>
    <name evidence="1" type="ORF">ZIOFF_007832</name>
</gene>
<dbReference type="Gene3D" id="2.160.20.10">
    <property type="entry name" value="Single-stranded right-handed beta-helix, Pectin lyase-like"/>
    <property type="match status" value="1"/>
</dbReference>
<dbReference type="GO" id="GO:0030599">
    <property type="term" value="F:pectinesterase activity"/>
    <property type="evidence" value="ECO:0007669"/>
    <property type="project" value="TreeGrafter"/>
</dbReference>
<dbReference type="AlphaFoldDB" id="A0A8J5M640"/>
<dbReference type="InterPro" id="IPR011050">
    <property type="entry name" value="Pectin_lyase_fold/virulence"/>
</dbReference>
<reference evidence="1 2" key="1">
    <citation type="submission" date="2020-08" db="EMBL/GenBank/DDBJ databases">
        <title>Plant Genome Project.</title>
        <authorList>
            <person name="Zhang R.-G."/>
        </authorList>
    </citation>
    <scope>NUCLEOTIDE SEQUENCE [LARGE SCALE GENOMIC DNA]</scope>
    <source>
        <tissue evidence="1">Rhizome</tissue>
    </source>
</reference>
<evidence type="ECO:0000313" key="2">
    <source>
        <dbReference type="Proteomes" id="UP000734854"/>
    </source>
</evidence>
<dbReference type="EMBL" id="JACMSC010000002">
    <property type="protein sequence ID" value="KAG6533953.1"/>
    <property type="molecule type" value="Genomic_DNA"/>
</dbReference>
<dbReference type="Proteomes" id="UP000734854">
    <property type="component" value="Unassembled WGS sequence"/>
</dbReference>
<dbReference type="InterPro" id="IPR012334">
    <property type="entry name" value="Pectin_lyas_fold"/>
</dbReference>
<accession>A0A8J5M640</accession>
<proteinExistence type="predicted"/>
<name>A0A8J5M640_ZINOF</name>
<organism evidence="1 2">
    <name type="scientific">Zingiber officinale</name>
    <name type="common">Ginger</name>
    <name type="synonym">Amomum zingiber</name>
    <dbReference type="NCBI Taxonomy" id="94328"/>
    <lineage>
        <taxon>Eukaryota</taxon>
        <taxon>Viridiplantae</taxon>
        <taxon>Streptophyta</taxon>
        <taxon>Embryophyta</taxon>
        <taxon>Tracheophyta</taxon>
        <taxon>Spermatophyta</taxon>
        <taxon>Magnoliopsida</taxon>
        <taxon>Liliopsida</taxon>
        <taxon>Zingiberales</taxon>
        <taxon>Zingiberaceae</taxon>
        <taxon>Zingiber</taxon>
    </lineage>
</organism>
<evidence type="ECO:0000313" key="1">
    <source>
        <dbReference type="EMBL" id="KAG6533953.1"/>
    </source>
</evidence>
<protein>
    <submittedName>
        <fullName evidence="1">Uncharacterized protein</fullName>
    </submittedName>
</protein>
<dbReference type="UniPathway" id="UPA00545">
    <property type="reaction ID" value="UER00823"/>
</dbReference>
<sequence>MVVGDDARTSSSRALVTNAEVVVAGHAAMVGMDDCGVAKLSTEKENNRKKGYGNFTTIQAAVDSIPDGNQHYECIIYDTCREKVYISESKSFIVLQGEGASRTRIDWDDHGDTMTLLLAILHLQ</sequence>
<comment type="caution">
    <text evidence="1">The sequence shown here is derived from an EMBL/GenBank/DDBJ whole genome shotgun (WGS) entry which is preliminary data.</text>
</comment>
<dbReference type="PANTHER" id="PTHR31321">
    <property type="entry name" value="ACYL-COA THIOESTER HYDROLASE YBHC-RELATED"/>
    <property type="match status" value="1"/>
</dbReference>
<dbReference type="PANTHER" id="PTHR31321:SF134">
    <property type="entry name" value="PECTINESTERASE"/>
    <property type="match status" value="1"/>
</dbReference>
<dbReference type="SUPFAM" id="SSF51126">
    <property type="entry name" value="Pectin lyase-like"/>
    <property type="match status" value="1"/>
</dbReference>